<comment type="caution">
    <text evidence="2">The sequence shown here is derived from an EMBL/GenBank/DDBJ whole genome shotgun (WGS) entry which is preliminary data.</text>
</comment>
<keyword evidence="3" id="KW-1185">Reference proteome</keyword>
<feature type="domain" description="Lipoyl-binding" evidence="1">
    <location>
        <begin position="281"/>
        <end position="337"/>
    </location>
</feature>
<accession>A0AAV8R6S5</accession>
<dbReference type="InterPro" id="IPR000089">
    <property type="entry name" value="Biotin_lipoyl"/>
</dbReference>
<dbReference type="InterPro" id="IPR053217">
    <property type="entry name" value="ACC_Biotin_Carrier"/>
</dbReference>
<dbReference type="PANTHER" id="PTHR47597">
    <property type="entry name" value="IS A MEMBER OF THE PF|00364 BIOTIN-REQUIRING ENZYMES FAMILY-RELATED"/>
    <property type="match status" value="1"/>
</dbReference>
<dbReference type="Gene3D" id="2.40.50.100">
    <property type="match status" value="1"/>
</dbReference>
<evidence type="ECO:0000259" key="1">
    <source>
        <dbReference type="Pfam" id="PF00364"/>
    </source>
</evidence>
<dbReference type="InterPro" id="IPR011053">
    <property type="entry name" value="Single_hybrid_motif"/>
</dbReference>
<dbReference type="PANTHER" id="PTHR47597:SF2">
    <property type="entry name" value="LIPOYL-BINDING DOMAIN-CONTAINING PROTEIN"/>
    <property type="match status" value="1"/>
</dbReference>
<dbReference type="SUPFAM" id="SSF51230">
    <property type="entry name" value="Single hybrid motif"/>
    <property type="match status" value="1"/>
</dbReference>
<protein>
    <recommendedName>
        <fullName evidence="1">Lipoyl-binding domain-containing protein</fullName>
    </recommendedName>
</protein>
<sequence>MSRSAFSPRNLPWLFDRSSVIFRPHSLFPFTLLAIVDLPTPCYRASVLEGSFDPSAVLVANVVRLLLIFSLDIRAFFHWVVIVTNNEVEKPVPILVSSTVSRSLSQRVPEECQRSISSMILPKHSVHVKALRNTSALTTNADTNQKNSITSTFPNGCQTLIEEVCDLTDIAELKMKVGDFEMLLKRDVGISNAPNSVSAPIESPITAPPIPSKPMVEAIPSSPPVLEQKSTATVSSPFTYVSAAKKSKLAALEASGQSTYALVSSSTVGTFERGRTLKGKREPPICKEGDIIKEGQIIGFLDQFGNELPIGSNVAGEVIKILCENGEAVGYGDPLVAVLPSFHGVK</sequence>
<evidence type="ECO:0000313" key="2">
    <source>
        <dbReference type="EMBL" id="KAJ8490587.1"/>
    </source>
</evidence>
<dbReference type="CDD" id="cd06850">
    <property type="entry name" value="biotinyl_domain"/>
    <property type="match status" value="1"/>
</dbReference>
<dbReference type="EMBL" id="JAQQAF010000004">
    <property type="protein sequence ID" value="KAJ8490587.1"/>
    <property type="molecule type" value="Genomic_DNA"/>
</dbReference>
<dbReference type="Pfam" id="PF00364">
    <property type="entry name" value="Biotin_lipoyl"/>
    <property type="match status" value="1"/>
</dbReference>
<gene>
    <name evidence="2" type="ORF">OPV22_012308</name>
</gene>
<name>A0AAV8R6S5_ENSVE</name>
<organism evidence="2 3">
    <name type="scientific">Ensete ventricosum</name>
    <name type="common">Abyssinian banana</name>
    <name type="synonym">Musa ensete</name>
    <dbReference type="NCBI Taxonomy" id="4639"/>
    <lineage>
        <taxon>Eukaryota</taxon>
        <taxon>Viridiplantae</taxon>
        <taxon>Streptophyta</taxon>
        <taxon>Embryophyta</taxon>
        <taxon>Tracheophyta</taxon>
        <taxon>Spermatophyta</taxon>
        <taxon>Magnoliopsida</taxon>
        <taxon>Liliopsida</taxon>
        <taxon>Zingiberales</taxon>
        <taxon>Musaceae</taxon>
        <taxon>Ensete</taxon>
    </lineage>
</organism>
<dbReference type="AlphaFoldDB" id="A0AAV8R6S5"/>
<evidence type="ECO:0000313" key="3">
    <source>
        <dbReference type="Proteomes" id="UP001222027"/>
    </source>
</evidence>
<dbReference type="Proteomes" id="UP001222027">
    <property type="component" value="Unassembled WGS sequence"/>
</dbReference>
<reference evidence="2 3" key="1">
    <citation type="submission" date="2022-12" db="EMBL/GenBank/DDBJ databases">
        <title>Chromosome-scale assembly of the Ensete ventricosum genome.</title>
        <authorList>
            <person name="Dussert Y."/>
            <person name="Stocks J."/>
            <person name="Wendawek A."/>
            <person name="Woldeyes F."/>
            <person name="Nichols R.A."/>
            <person name="Borrell J.S."/>
        </authorList>
    </citation>
    <scope>NUCLEOTIDE SEQUENCE [LARGE SCALE GENOMIC DNA]</scope>
    <source>
        <strain evidence="3">cv. Maze</strain>
        <tissue evidence="2">Seeds</tissue>
    </source>
</reference>
<proteinExistence type="predicted"/>